<reference evidence="6 7" key="1">
    <citation type="submission" date="2019-11" db="EMBL/GenBank/DDBJ databases">
        <title>Whole genome sequencing identifies a novel species of the genus Arsenicicoccus isolated from human blood.</title>
        <authorList>
            <person name="Jeong J.H."/>
            <person name="Kweon O.J."/>
            <person name="Kim H.R."/>
            <person name="Kim T.-H."/>
            <person name="Ha S.-M."/>
            <person name="Lee M.-K."/>
        </authorList>
    </citation>
    <scope>NUCLEOTIDE SEQUENCE [LARGE SCALE GENOMIC DNA]</scope>
    <source>
        <strain evidence="6 7">MKL-02</strain>
    </source>
</reference>
<dbReference type="PANTHER" id="PTHR43464:SF19">
    <property type="entry name" value="UBIQUINONE BIOSYNTHESIS O-METHYLTRANSFERASE, MITOCHONDRIAL"/>
    <property type="match status" value="1"/>
</dbReference>
<sequence>MSGSTATPTAVPCSRPDWRACAATPDPSPTCTRCGLDARSSRPADGEARPRVKGMGFDEGRDETIRYHEELYSAPDAKDPDAWLNRPAPIVMDALAHLDRSRPIRVYDLGAGSGRHAIPLARTLPTGSRVVAVDLLDLPIQQLKERAAHESVADVIIPVVADQETYEFDRGEADLVVGVSTLEHVSSVEAFRGLLERMRDATAPGGVDVLVIATDRHEVADGETRPAQTELDLGADEAIRIVDEVYAGWTEHRRDESGFGVTEERDGRAYELRSVNVRRVLQRPTR</sequence>
<dbReference type="SUPFAM" id="SSF53335">
    <property type="entry name" value="S-adenosyl-L-methionine-dependent methyltransferases"/>
    <property type="match status" value="1"/>
</dbReference>
<accession>A0A6I3I4J8</accession>
<evidence type="ECO:0000259" key="5">
    <source>
        <dbReference type="Pfam" id="PF13649"/>
    </source>
</evidence>
<keyword evidence="2 6" id="KW-0808">Transferase</keyword>
<keyword evidence="1 6" id="KW-0489">Methyltransferase</keyword>
<gene>
    <name evidence="6" type="ORF">GGG17_03820</name>
</gene>
<comment type="caution">
    <text evidence="6">The sequence shown here is derived from an EMBL/GenBank/DDBJ whole genome shotgun (WGS) entry which is preliminary data.</text>
</comment>
<dbReference type="GO" id="GO:0032259">
    <property type="term" value="P:methylation"/>
    <property type="evidence" value="ECO:0007669"/>
    <property type="project" value="UniProtKB-KW"/>
</dbReference>
<dbReference type="InterPro" id="IPR041698">
    <property type="entry name" value="Methyltransf_25"/>
</dbReference>
<evidence type="ECO:0000256" key="3">
    <source>
        <dbReference type="ARBA" id="ARBA00022691"/>
    </source>
</evidence>
<organism evidence="6 7">
    <name type="scientific">Arsenicicoccus cauae</name>
    <dbReference type="NCBI Taxonomy" id="2663847"/>
    <lineage>
        <taxon>Bacteria</taxon>
        <taxon>Bacillati</taxon>
        <taxon>Actinomycetota</taxon>
        <taxon>Actinomycetes</taxon>
        <taxon>Micrococcales</taxon>
        <taxon>Intrasporangiaceae</taxon>
        <taxon>Arsenicicoccus</taxon>
    </lineage>
</organism>
<evidence type="ECO:0000256" key="2">
    <source>
        <dbReference type="ARBA" id="ARBA00022679"/>
    </source>
</evidence>
<feature type="compositionally biased region" description="Basic and acidic residues" evidence="4">
    <location>
        <begin position="39"/>
        <end position="58"/>
    </location>
</feature>
<dbReference type="EMBL" id="WLVL01000017">
    <property type="protein sequence ID" value="MTB71114.1"/>
    <property type="molecule type" value="Genomic_DNA"/>
</dbReference>
<dbReference type="Gene3D" id="3.40.50.150">
    <property type="entry name" value="Vaccinia Virus protein VP39"/>
    <property type="match status" value="1"/>
</dbReference>
<evidence type="ECO:0000313" key="6">
    <source>
        <dbReference type="EMBL" id="MTB71114.1"/>
    </source>
</evidence>
<dbReference type="GO" id="GO:0008168">
    <property type="term" value="F:methyltransferase activity"/>
    <property type="evidence" value="ECO:0007669"/>
    <property type="project" value="UniProtKB-KW"/>
</dbReference>
<evidence type="ECO:0000256" key="4">
    <source>
        <dbReference type="SAM" id="MobiDB-lite"/>
    </source>
</evidence>
<evidence type="ECO:0000256" key="1">
    <source>
        <dbReference type="ARBA" id="ARBA00022603"/>
    </source>
</evidence>
<keyword evidence="7" id="KW-1185">Reference proteome</keyword>
<evidence type="ECO:0000313" key="7">
    <source>
        <dbReference type="Proteomes" id="UP000431092"/>
    </source>
</evidence>
<proteinExistence type="predicted"/>
<dbReference type="InterPro" id="IPR029063">
    <property type="entry name" value="SAM-dependent_MTases_sf"/>
</dbReference>
<dbReference type="AlphaFoldDB" id="A0A6I3I4J8"/>
<dbReference type="Pfam" id="PF13649">
    <property type="entry name" value="Methyltransf_25"/>
    <property type="match status" value="1"/>
</dbReference>
<dbReference type="CDD" id="cd02440">
    <property type="entry name" value="AdoMet_MTases"/>
    <property type="match status" value="1"/>
</dbReference>
<dbReference type="PANTHER" id="PTHR43464">
    <property type="entry name" value="METHYLTRANSFERASE"/>
    <property type="match status" value="1"/>
</dbReference>
<feature type="domain" description="Methyltransferase" evidence="5">
    <location>
        <begin position="106"/>
        <end position="206"/>
    </location>
</feature>
<protein>
    <submittedName>
        <fullName evidence="6">Methyltransferase domain-containing protein</fullName>
    </submittedName>
</protein>
<feature type="region of interest" description="Disordered" evidence="4">
    <location>
        <begin position="1"/>
        <end position="58"/>
    </location>
</feature>
<keyword evidence="3" id="KW-0949">S-adenosyl-L-methionine</keyword>
<dbReference type="Proteomes" id="UP000431092">
    <property type="component" value="Unassembled WGS sequence"/>
</dbReference>
<name>A0A6I3I4J8_9MICO</name>